<dbReference type="Proteomes" id="UP001301442">
    <property type="component" value="Chromosome"/>
</dbReference>
<dbReference type="InterPro" id="IPR011990">
    <property type="entry name" value="TPR-like_helical_dom_sf"/>
</dbReference>
<gene>
    <name evidence="1" type="ORF">RI844_01260</name>
</gene>
<proteinExistence type="predicted"/>
<evidence type="ECO:0000313" key="2">
    <source>
        <dbReference type="Proteomes" id="UP001301442"/>
    </source>
</evidence>
<dbReference type="GO" id="GO:0016787">
    <property type="term" value="F:hydrolase activity"/>
    <property type="evidence" value="ECO:0007669"/>
    <property type="project" value="UniProtKB-KW"/>
</dbReference>
<dbReference type="CDD" id="cd05483">
    <property type="entry name" value="retropepsin_like_bacteria"/>
    <property type="match status" value="1"/>
</dbReference>
<dbReference type="Pfam" id="PF13650">
    <property type="entry name" value="Asp_protease_2"/>
    <property type="match status" value="1"/>
</dbReference>
<dbReference type="EMBL" id="CP136600">
    <property type="protein sequence ID" value="WOH37893.1"/>
    <property type="molecule type" value="Genomic_DNA"/>
</dbReference>
<reference evidence="1 2" key="1">
    <citation type="submission" date="2023-09" db="EMBL/GenBank/DDBJ databases">
        <authorList>
            <person name="Qi X."/>
        </authorList>
    </citation>
    <scope>NUCLEOTIDE SEQUENCE [LARGE SCALE GENOMIC DNA]</scope>
    <source>
        <strain evidence="1 2">S1-1</strain>
    </source>
</reference>
<dbReference type="InterPro" id="IPR001969">
    <property type="entry name" value="Aspartic_peptidase_AS"/>
</dbReference>
<dbReference type="InterPro" id="IPR021109">
    <property type="entry name" value="Peptidase_aspartic_dom_sf"/>
</dbReference>
<dbReference type="SUPFAM" id="SSF48452">
    <property type="entry name" value="TPR-like"/>
    <property type="match status" value="1"/>
</dbReference>
<evidence type="ECO:0000313" key="1">
    <source>
        <dbReference type="EMBL" id="WOH37893.1"/>
    </source>
</evidence>
<name>A0ABZ0GQ33_9GAMM</name>
<dbReference type="PROSITE" id="PS00141">
    <property type="entry name" value="ASP_PROTEASE"/>
    <property type="match status" value="1"/>
</dbReference>
<keyword evidence="2" id="KW-1185">Reference proteome</keyword>
<keyword evidence="1" id="KW-0378">Hydrolase</keyword>
<dbReference type="InterPro" id="IPR034122">
    <property type="entry name" value="Retropepsin-like_bacterial"/>
</dbReference>
<dbReference type="SUPFAM" id="SSF50630">
    <property type="entry name" value="Acid proteases"/>
    <property type="match status" value="1"/>
</dbReference>
<dbReference type="Gene3D" id="1.25.40.10">
    <property type="entry name" value="Tetratricopeptide repeat domain"/>
    <property type="match status" value="1"/>
</dbReference>
<protein>
    <submittedName>
        <fullName evidence="1">Retropepsin-like aspartic protease</fullName>
        <ecNumber evidence="1">3.4.23.-</ecNumber>
    </submittedName>
</protein>
<organism evidence="1 2">
    <name type="scientific">Thalassotalea fonticola</name>
    <dbReference type="NCBI Taxonomy" id="3065649"/>
    <lineage>
        <taxon>Bacteria</taxon>
        <taxon>Pseudomonadati</taxon>
        <taxon>Pseudomonadota</taxon>
        <taxon>Gammaproteobacteria</taxon>
        <taxon>Alteromonadales</taxon>
        <taxon>Colwelliaceae</taxon>
        <taxon>Thalassotalea</taxon>
    </lineage>
</organism>
<sequence>MNVKLVVLLSILLTVSIGTNIYLLQSINEHKENNHNNVEFTRNNLTQANKGLSDPPFNNSISNNDALKQALSPAMVANDKTAEINLLIAKAEQLFYANQFIAAIDHLEQIAAINPASSHLITEQWLSAGNQWLASRKFSLLSSFLRAYLARFPFDEQWLEIKIEWLVAVNKPSAAIDIYYDLIANAFNLEKEEMWHQRAHQLFRQHTNALKRQKAWQSIVNFSKPVLANETNYPPYQLVLAEAYIHLNEIQAAMNYLDNIKYQEDYISQINALNTLIDSIVLAEEGIKLVRKGQHFIVEATLNKQHLSHLMIDTGASLTVISTAFYKQLLSTDLIKTNRRLNISTAGGNETAFSVVIEEFWLAGRALYDFEVVVMDLEGLDKADGLLGMNFLQHFKFEIDQKNALLFLTPH</sequence>
<dbReference type="EC" id="3.4.23.-" evidence="1"/>
<dbReference type="RefSeq" id="WP_348396671.1">
    <property type="nucleotide sequence ID" value="NZ_CP136600.1"/>
</dbReference>
<dbReference type="Gene3D" id="2.40.70.10">
    <property type="entry name" value="Acid Proteases"/>
    <property type="match status" value="1"/>
</dbReference>
<accession>A0ABZ0GQ33</accession>